<accession>A0A4R6T9X5</accession>
<dbReference type="Proteomes" id="UP000295390">
    <property type="component" value="Unassembled WGS sequence"/>
</dbReference>
<evidence type="ECO:0000313" key="1">
    <source>
        <dbReference type="EMBL" id="TDQ22836.1"/>
    </source>
</evidence>
<organism evidence="1 2">
    <name type="scientific">Tenacibaculum caenipelagi</name>
    <dbReference type="NCBI Taxonomy" id="1325435"/>
    <lineage>
        <taxon>Bacteria</taxon>
        <taxon>Pseudomonadati</taxon>
        <taxon>Bacteroidota</taxon>
        <taxon>Flavobacteriia</taxon>
        <taxon>Flavobacteriales</taxon>
        <taxon>Flavobacteriaceae</taxon>
        <taxon>Tenacibaculum</taxon>
    </lineage>
</organism>
<comment type="caution">
    <text evidence="1">The sequence shown here is derived from an EMBL/GenBank/DDBJ whole genome shotgun (WGS) entry which is preliminary data.</text>
</comment>
<proteinExistence type="predicted"/>
<sequence length="464" mass="51963">MKRILTFAMIVASTYTAFSQSLGYNDLGILFSKDDNYGTARFEAMSGAFGALGGDISSFGINPAGSAVALKSTFGVTLGNRNTEYSARYYGNTTNTEDDFFNITQAGGILSFESTYNTDWTRFALTFNYRLKSDFEGVFSSQGNSGQALFNEHPDDTNNQFNNGQEQRFNNSTYGESSVFEMGFSAVHQNKLYAGASIKFHNFTFGQITRLREVNEDNNGNTLTALNIQDSYFEGSGVSLSAGFIYKVNQSFRFGLAYETPTWYPEIFEDSNLNVFDPNDPRYDDWLGYTEISATNQNTDVNSGEEFNSFVYKLRTPSKLTASAAFVFGKQGLISADYTYKNYSGTKYDQSDSYFSDINQNFKNDFEGTHSLNIGTEWRFDKMSIRGGYHFEENPYKNALDEDHISGFSLGLGYNFGNIKFDLSYTNSENNSPYNIYNSPNVDVNPIELTNNTSRISGTISFSL</sequence>
<dbReference type="EMBL" id="SNYH01000006">
    <property type="protein sequence ID" value="TDQ22836.1"/>
    <property type="molecule type" value="Genomic_DNA"/>
</dbReference>
<dbReference type="Gene3D" id="2.40.160.60">
    <property type="entry name" value="Outer membrane protein transport protein (OMPP1/FadL/TodX)"/>
    <property type="match status" value="1"/>
</dbReference>
<keyword evidence="2" id="KW-1185">Reference proteome</keyword>
<dbReference type="RefSeq" id="WP_133537842.1">
    <property type="nucleotide sequence ID" value="NZ_SNYH01000006.1"/>
</dbReference>
<evidence type="ECO:0000313" key="2">
    <source>
        <dbReference type="Proteomes" id="UP000295390"/>
    </source>
</evidence>
<dbReference type="OrthoDB" id="9765571at2"/>
<dbReference type="AlphaFoldDB" id="A0A4R6T9X5"/>
<reference evidence="1 2" key="1">
    <citation type="submission" date="2019-03" db="EMBL/GenBank/DDBJ databases">
        <title>Genomic Encyclopedia of Type Strains, Phase III (KMG-III): the genomes of soil and plant-associated and newly described type strains.</title>
        <authorList>
            <person name="Whitman W."/>
        </authorList>
    </citation>
    <scope>NUCLEOTIDE SEQUENCE [LARGE SCALE GENOMIC DNA]</scope>
    <source>
        <strain evidence="1 2">CECT 8283</strain>
    </source>
</reference>
<name>A0A4R6T9X5_9FLAO</name>
<gene>
    <name evidence="1" type="ORF">DFQ07_2855</name>
</gene>
<protein>
    <submittedName>
        <fullName evidence="1">Outer membrane protein transport protein (OMPP1/FadL/TodX)</fullName>
    </submittedName>
</protein>
<dbReference type="SUPFAM" id="SSF56935">
    <property type="entry name" value="Porins"/>
    <property type="match status" value="1"/>
</dbReference>